<proteinExistence type="predicted"/>
<keyword evidence="3" id="KW-1185">Reference proteome</keyword>
<sequence length="74" mass="8616">MNDLVKNLKSWCEDQRQIMARSVEMMEQGILRTGERRDNGELKDTTQQSLADNRRSIAELDDLLRQIDEDHPAS</sequence>
<accession>A0A512JIJ6</accession>
<reference evidence="2 3" key="1">
    <citation type="submission" date="2019-07" db="EMBL/GenBank/DDBJ databases">
        <title>Whole genome shotgun sequence of Methylobacterium gnaphalii NBRC 107716.</title>
        <authorList>
            <person name="Hosoyama A."/>
            <person name="Uohara A."/>
            <person name="Ohji S."/>
            <person name="Ichikawa N."/>
        </authorList>
    </citation>
    <scope>NUCLEOTIDE SEQUENCE [LARGE SCALE GENOMIC DNA]</scope>
    <source>
        <strain evidence="2 3">NBRC 107716</strain>
    </source>
</reference>
<organism evidence="2 3">
    <name type="scientific">Methylobacterium gnaphalii</name>
    <dbReference type="NCBI Taxonomy" id="1010610"/>
    <lineage>
        <taxon>Bacteria</taxon>
        <taxon>Pseudomonadati</taxon>
        <taxon>Pseudomonadota</taxon>
        <taxon>Alphaproteobacteria</taxon>
        <taxon>Hyphomicrobiales</taxon>
        <taxon>Methylobacteriaceae</taxon>
        <taxon>Methylobacterium</taxon>
    </lineage>
</organism>
<dbReference type="RefSeq" id="WP_147046091.1">
    <property type="nucleotide sequence ID" value="NZ_BJZV01000007.1"/>
</dbReference>
<evidence type="ECO:0000256" key="1">
    <source>
        <dbReference type="SAM" id="MobiDB-lite"/>
    </source>
</evidence>
<comment type="caution">
    <text evidence="2">The sequence shown here is derived from an EMBL/GenBank/DDBJ whole genome shotgun (WGS) entry which is preliminary data.</text>
</comment>
<evidence type="ECO:0000313" key="2">
    <source>
        <dbReference type="EMBL" id="GEP09788.1"/>
    </source>
</evidence>
<feature type="compositionally biased region" description="Basic and acidic residues" evidence="1">
    <location>
        <begin position="33"/>
        <end position="44"/>
    </location>
</feature>
<gene>
    <name evidence="2" type="ORF">MGN01_16330</name>
</gene>
<feature type="region of interest" description="Disordered" evidence="1">
    <location>
        <begin position="32"/>
        <end position="54"/>
    </location>
</feature>
<name>A0A512JIJ6_9HYPH</name>
<evidence type="ECO:0000313" key="3">
    <source>
        <dbReference type="Proteomes" id="UP000321750"/>
    </source>
</evidence>
<dbReference type="EMBL" id="BJZV01000007">
    <property type="protein sequence ID" value="GEP09788.1"/>
    <property type="molecule type" value="Genomic_DNA"/>
</dbReference>
<protein>
    <submittedName>
        <fullName evidence="2">Uncharacterized protein</fullName>
    </submittedName>
</protein>
<dbReference type="Proteomes" id="UP000321750">
    <property type="component" value="Unassembled WGS sequence"/>
</dbReference>
<dbReference type="AlphaFoldDB" id="A0A512JIJ6"/>